<keyword evidence="1" id="KW-0472">Membrane</keyword>
<dbReference type="EMBL" id="CP001325">
    <property type="protein sequence ID" value="ACO62922.1"/>
    <property type="molecule type" value="Genomic_DNA"/>
</dbReference>
<dbReference type="OMA" id="SDAWFGW"/>
<dbReference type="GeneID" id="8242572"/>
<evidence type="ECO:0000256" key="1">
    <source>
        <dbReference type="SAM" id="Phobius"/>
    </source>
</evidence>
<protein>
    <submittedName>
        <fullName evidence="2">Uncharacterized protein</fullName>
    </submittedName>
</protein>
<name>C1E3F0_MICCC</name>
<dbReference type="OrthoDB" id="10573230at2759"/>
<dbReference type="KEGG" id="mis:MICPUN_57658"/>
<reference evidence="2 3" key="1">
    <citation type="journal article" date="2009" name="Science">
        <title>Green evolution and dynamic adaptations revealed by genomes of the marine picoeukaryotes Micromonas.</title>
        <authorList>
            <person name="Worden A.Z."/>
            <person name="Lee J.H."/>
            <person name="Mock T."/>
            <person name="Rouze P."/>
            <person name="Simmons M.P."/>
            <person name="Aerts A.L."/>
            <person name="Allen A.E."/>
            <person name="Cuvelier M.L."/>
            <person name="Derelle E."/>
            <person name="Everett M.V."/>
            <person name="Foulon E."/>
            <person name="Grimwood J."/>
            <person name="Gundlach H."/>
            <person name="Henrissat B."/>
            <person name="Napoli C."/>
            <person name="McDonald S.M."/>
            <person name="Parker M.S."/>
            <person name="Rombauts S."/>
            <person name="Salamov A."/>
            <person name="Von Dassow P."/>
            <person name="Badger J.H."/>
            <person name="Coutinho P.M."/>
            <person name="Demir E."/>
            <person name="Dubchak I."/>
            <person name="Gentemann C."/>
            <person name="Eikrem W."/>
            <person name="Gready J.E."/>
            <person name="John U."/>
            <person name="Lanier W."/>
            <person name="Lindquist E.A."/>
            <person name="Lucas S."/>
            <person name="Mayer K.F."/>
            <person name="Moreau H."/>
            <person name="Not F."/>
            <person name="Otillar R."/>
            <person name="Panaud O."/>
            <person name="Pangilinan J."/>
            <person name="Paulsen I."/>
            <person name="Piegu B."/>
            <person name="Poliakov A."/>
            <person name="Robbens S."/>
            <person name="Schmutz J."/>
            <person name="Toulza E."/>
            <person name="Wyss T."/>
            <person name="Zelensky A."/>
            <person name="Zhou K."/>
            <person name="Armbrust E.V."/>
            <person name="Bhattacharya D."/>
            <person name="Goodenough U.W."/>
            <person name="Van de Peer Y."/>
            <person name="Grigoriev I.V."/>
        </authorList>
    </citation>
    <scope>NUCLEOTIDE SEQUENCE [LARGE SCALE GENOMIC DNA]</scope>
    <source>
        <strain evidence="3">RCC299 / NOUM17</strain>
    </source>
</reference>
<dbReference type="RefSeq" id="XP_002501664.1">
    <property type="nucleotide sequence ID" value="XM_002501618.1"/>
</dbReference>
<dbReference type="Proteomes" id="UP000002009">
    <property type="component" value="Chromosome 4"/>
</dbReference>
<feature type="transmembrane region" description="Helical" evidence="1">
    <location>
        <begin position="74"/>
        <end position="101"/>
    </location>
</feature>
<sequence length="117" mass="12075">MSCAASIVQTRVRVGAHIAKPVAHRRVASACAQPPRARSVVARNAVGSAGILASSPVLAATPELVELARSDAWFGWYFAPGGFVLGPALLLTIFLVGGAVFEKVTGKAVSAKPPKKK</sequence>
<dbReference type="InParanoid" id="C1E3F0"/>
<keyword evidence="1" id="KW-0812">Transmembrane</keyword>
<keyword evidence="1" id="KW-1133">Transmembrane helix</keyword>
<accession>C1E3F0</accession>
<organism evidence="2 3">
    <name type="scientific">Micromonas commoda (strain RCC299 / NOUM17 / CCMP2709)</name>
    <name type="common">Picoplanktonic green alga</name>
    <dbReference type="NCBI Taxonomy" id="296587"/>
    <lineage>
        <taxon>Eukaryota</taxon>
        <taxon>Viridiplantae</taxon>
        <taxon>Chlorophyta</taxon>
        <taxon>Mamiellophyceae</taxon>
        <taxon>Mamiellales</taxon>
        <taxon>Mamiellaceae</taxon>
        <taxon>Micromonas</taxon>
    </lineage>
</organism>
<evidence type="ECO:0000313" key="3">
    <source>
        <dbReference type="Proteomes" id="UP000002009"/>
    </source>
</evidence>
<evidence type="ECO:0000313" key="2">
    <source>
        <dbReference type="EMBL" id="ACO62922.1"/>
    </source>
</evidence>
<dbReference type="AlphaFoldDB" id="C1E3F0"/>
<keyword evidence="3" id="KW-1185">Reference proteome</keyword>
<proteinExistence type="predicted"/>
<gene>
    <name evidence="2" type="ORF">MICPUN_57658</name>
</gene>